<proteinExistence type="predicted"/>
<evidence type="ECO:0000313" key="2">
    <source>
        <dbReference type="Proteomes" id="UP000095280"/>
    </source>
</evidence>
<evidence type="ECO:0000313" key="3">
    <source>
        <dbReference type="WBParaSite" id="snap_masked-unitig_22606-processed-gene-0.0-mRNA-1"/>
    </source>
</evidence>
<accession>A0A1I8JPD5</accession>
<reference evidence="3" key="1">
    <citation type="submission" date="2016-11" db="UniProtKB">
        <authorList>
            <consortium name="WormBaseParasite"/>
        </authorList>
    </citation>
    <scope>IDENTIFICATION</scope>
</reference>
<dbReference type="AlphaFoldDB" id="A0A1I8JPD5"/>
<name>A0A1I8JPD5_9PLAT</name>
<protein>
    <submittedName>
        <fullName evidence="3">Uncharacterized protein</fullName>
    </submittedName>
</protein>
<dbReference type="Proteomes" id="UP000095280">
    <property type="component" value="Unplaced"/>
</dbReference>
<evidence type="ECO:0000256" key="1">
    <source>
        <dbReference type="SAM" id="MobiDB-lite"/>
    </source>
</evidence>
<feature type="compositionally biased region" description="Basic and acidic residues" evidence="1">
    <location>
        <begin position="119"/>
        <end position="134"/>
    </location>
</feature>
<sequence length="275" mass="29504">MLVNVLNICSDDELLSEATKAWTVTNAMAARKEVIRNKIRAIGKMAARFHRTARESDLCWSSRDLTPNGMLPTGCAQRRPRVACLALALPLTHHLTAVSSAAVALQSAPTRSAASRRPKAIDKVNERMPPRRDAPGGSGDASELKPRALGALCPGAQAKGGCSRRARGRFAAAAGAAVRGDEMSDAAGQQLPLRPRQHNFDGGANAYKTVKELRFLAEVMQSGSCEQSAPRNQQQQTAAAQVWERDNTQVWDGEARQMSGKQAGCGAHGKEVMRP</sequence>
<dbReference type="WBParaSite" id="snap_masked-unitig_22606-processed-gene-0.0-mRNA-1">
    <property type="protein sequence ID" value="snap_masked-unitig_22606-processed-gene-0.0-mRNA-1"/>
    <property type="gene ID" value="snap_masked-unitig_22606-processed-gene-0.0"/>
</dbReference>
<organism evidence="2 3">
    <name type="scientific">Macrostomum lignano</name>
    <dbReference type="NCBI Taxonomy" id="282301"/>
    <lineage>
        <taxon>Eukaryota</taxon>
        <taxon>Metazoa</taxon>
        <taxon>Spiralia</taxon>
        <taxon>Lophotrochozoa</taxon>
        <taxon>Platyhelminthes</taxon>
        <taxon>Rhabditophora</taxon>
        <taxon>Macrostomorpha</taxon>
        <taxon>Macrostomida</taxon>
        <taxon>Macrostomidae</taxon>
        <taxon>Macrostomum</taxon>
    </lineage>
</organism>
<feature type="region of interest" description="Disordered" evidence="1">
    <location>
        <begin position="106"/>
        <end position="145"/>
    </location>
</feature>
<keyword evidence="2" id="KW-1185">Reference proteome</keyword>
<feature type="region of interest" description="Disordered" evidence="1">
    <location>
        <begin position="255"/>
        <end position="275"/>
    </location>
</feature>